<evidence type="ECO:0000313" key="10">
    <source>
        <dbReference type="EMBL" id="SPD30244.1"/>
    </source>
</evidence>
<dbReference type="GO" id="GO:0051707">
    <property type="term" value="P:response to other organism"/>
    <property type="evidence" value="ECO:0007669"/>
    <property type="project" value="UniProtKB-ARBA"/>
</dbReference>
<evidence type="ECO:0000256" key="1">
    <source>
        <dbReference type="ARBA" id="ARBA00022614"/>
    </source>
</evidence>
<dbReference type="Pfam" id="PF18052">
    <property type="entry name" value="Rx_N"/>
    <property type="match status" value="1"/>
</dbReference>
<dbReference type="SUPFAM" id="SSF52058">
    <property type="entry name" value="L domain-like"/>
    <property type="match status" value="2"/>
</dbReference>
<feature type="domain" description="R13L1/DRL21-like LRR repeat region" evidence="9">
    <location>
        <begin position="431"/>
        <end position="555"/>
    </location>
</feature>
<evidence type="ECO:0000259" key="8">
    <source>
        <dbReference type="Pfam" id="PF18052"/>
    </source>
</evidence>
<evidence type="ECO:0000256" key="4">
    <source>
        <dbReference type="ARBA" id="ARBA00022821"/>
    </source>
</evidence>
<evidence type="ECO:0000259" key="7">
    <source>
        <dbReference type="Pfam" id="PF00931"/>
    </source>
</evidence>
<reference evidence="10" key="1">
    <citation type="submission" date="2018-02" db="EMBL/GenBank/DDBJ databases">
        <authorList>
            <person name="Cohen D.B."/>
            <person name="Kent A.D."/>
        </authorList>
    </citation>
    <scope>NUCLEOTIDE SEQUENCE</scope>
</reference>
<keyword evidence="3" id="KW-0547">Nucleotide-binding</keyword>
<dbReference type="GO" id="GO:0006952">
    <property type="term" value="P:defense response"/>
    <property type="evidence" value="ECO:0007669"/>
    <property type="project" value="UniProtKB-KW"/>
</dbReference>
<dbReference type="InterPro" id="IPR042197">
    <property type="entry name" value="Apaf_helical"/>
</dbReference>
<dbReference type="PANTHER" id="PTHR36766">
    <property type="entry name" value="PLANT BROAD-SPECTRUM MILDEW RESISTANCE PROTEIN RPW8"/>
    <property type="match status" value="1"/>
</dbReference>
<dbReference type="Gene3D" id="1.20.5.4130">
    <property type="match status" value="1"/>
</dbReference>
<dbReference type="InterPro" id="IPR056789">
    <property type="entry name" value="LRR_R13L1-DRL21"/>
</dbReference>
<dbReference type="AlphaFoldDB" id="A0A2N9J107"/>
<keyword evidence="5" id="KW-0067">ATP-binding</keyword>
<proteinExistence type="predicted"/>
<feature type="domain" description="Disease resistance N-terminal" evidence="8">
    <location>
        <begin position="10"/>
        <end position="102"/>
    </location>
</feature>
<dbReference type="Gene3D" id="3.40.50.300">
    <property type="entry name" value="P-loop containing nucleotide triphosphate hydrolases"/>
    <property type="match status" value="1"/>
</dbReference>
<protein>
    <recommendedName>
        <fullName evidence="11">Disease resistance RPP13-like protein 1</fullName>
    </recommendedName>
</protein>
<dbReference type="Pfam" id="PF25019">
    <property type="entry name" value="LRR_R13L1-DRL21"/>
    <property type="match status" value="1"/>
</dbReference>
<keyword evidence="6" id="KW-0732">Signal</keyword>
<evidence type="ECO:0000256" key="5">
    <source>
        <dbReference type="ARBA" id="ARBA00022840"/>
    </source>
</evidence>
<keyword evidence="2" id="KW-0677">Repeat</keyword>
<dbReference type="PRINTS" id="PR00364">
    <property type="entry name" value="DISEASERSIST"/>
</dbReference>
<accession>A0A2N9J107</accession>
<dbReference type="Gene3D" id="1.10.8.430">
    <property type="entry name" value="Helical domain of apoptotic protease-activating factors"/>
    <property type="match status" value="1"/>
</dbReference>
<feature type="chain" id="PRO_5014725006" description="Disease resistance RPP13-like protein 1" evidence="6">
    <location>
        <begin position="26"/>
        <end position="889"/>
    </location>
</feature>
<dbReference type="GO" id="GO:0043531">
    <property type="term" value="F:ADP binding"/>
    <property type="evidence" value="ECO:0007669"/>
    <property type="project" value="InterPro"/>
</dbReference>
<gene>
    <name evidence="10" type="ORF">FSB_LOCUS58126</name>
</gene>
<dbReference type="PANTHER" id="PTHR36766:SF40">
    <property type="entry name" value="DISEASE RESISTANCE PROTEIN RGA3"/>
    <property type="match status" value="1"/>
</dbReference>
<organism evidence="10">
    <name type="scientific">Fagus sylvatica</name>
    <name type="common">Beechnut</name>
    <dbReference type="NCBI Taxonomy" id="28930"/>
    <lineage>
        <taxon>Eukaryota</taxon>
        <taxon>Viridiplantae</taxon>
        <taxon>Streptophyta</taxon>
        <taxon>Embryophyta</taxon>
        <taxon>Tracheophyta</taxon>
        <taxon>Spermatophyta</taxon>
        <taxon>Magnoliopsida</taxon>
        <taxon>eudicotyledons</taxon>
        <taxon>Gunneridae</taxon>
        <taxon>Pentapetalae</taxon>
        <taxon>rosids</taxon>
        <taxon>fabids</taxon>
        <taxon>Fagales</taxon>
        <taxon>Fagaceae</taxon>
        <taxon>Fagus</taxon>
    </lineage>
</organism>
<dbReference type="FunFam" id="3.40.50.300:FF:001091">
    <property type="entry name" value="Probable disease resistance protein At1g61300"/>
    <property type="match status" value="1"/>
</dbReference>
<name>A0A2N9J107_FAGSY</name>
<dbReference type="InterPro" id="IPR027417">
    <property type="entry name" value="P-loop_NTPase"/>
</dbReference>
<dbReference type="InterPro" id="IPR041118">
    <property type="entry name" value="Rx_N"/>
</dbReference>
<evidence type="ECO:0000256" key="3">
    <source>
        <dbReference type="ARBA" id="ARBA00022741"/>
    </source>
</evidence>
<evidence type="ECO:0000256" key="2">
    <source>
        <dbReference type="ARBA" id="ARBA00022737"/>
    </source>
</evidence>
<feature type="domain" description="NB-ARC" evidence="7">
    <location>
        <begin position="183"/>
        <end position="339"/>
    </location>
</feature>
<dbReference type="EMBL" id="OIVN01006307">
    <property type="protein sequence ID" value="SPD30244.1"/>
    <property type="molecule type" value="Genomic_DNA"/>
</dbReference>
<feature type="signal peptide" evidence="6">
    <location>
        <begin position="1"/>
        <end position="25"/>
    </location>
</feature>
<dbReference type="InterPro" id="IPR002182">
    <property type="entry name" value="NB-ARC"/>
</dbReference>
<evidence type="ECO:0000256" key="6">
    <source>
        <dbReference type="SAM" id="SignalP"/>
    </source>
</evidence>
<sequence>MAGALVGGAFLSAFLQVAFDRLASPEVVNYLKGNKPVDRLLRKLKMELISARVVLNDAEEKQYTNPDVKEWLDELKHAAYDADDILDRIAYEALRCKLEAESQTGTSKVCPFSTSELEEMLDRLKDITENMNVLGLKEVASSGGGVALPSSRLTTSCQEKRVYGRDIDKQAIFELWQSPGASSDGICVVPIVGMGGIGKTTFAQFLYNDAIVNESFHLKAWVCVSENFDIFKIFKTIIEEVTLSQPKTQNLNSLQTEIREALTGKKFFLVLDDVWNENYNAWAELVKVFECGAQEVKIIVTTRSERVASNVRTVPTHYCLTELSNDDCWDLFTQHAFVNRNPNEFLDLVKTGKEIVKKCGCLPLAVKTIGVLILPRCITKLPTHMCKLINLRHLDNTSPKLEEMPPQMGKLKNLRKLSVFVVNKNGGSNTRELGELQQLSGKLSISNLENVHSTEDATEVMLKDKQDLSELELKWKDDHDTDDSEKERNVLEQLCPPKNLKSLTIVNYVGTKFPNWLGDPSFRNMVSIVLLGCKNCFICPSLGQLPYLKKLEIQGFMGEKVGPEFYGNDSSAIEPRFRCLEYLSFENMQEWQEWVIFEGEVFPCLRELHIYDCPKLSRSEVTYAPNLTSPPRLHLPALVSLSLERCPKLESFPEEGLPSNLERLDILNCDKLFSRRREWRWHSLRKLREFKVGSDSEELGNFPEEAWLPSTLTHFDIHSFRNLKLLNGKGFQHLTSLKSLGLTFCDELQCLPEEGLPTSLQSLSIHYCPKLQCLPEEGLPTSLSQLTIRGCPLLEKRWEEEKGEDWEKNALIPWRWINNREIRNPSHGRLLPQLKLTDSVQRGTCSDYLSLRFWNCWWMGRCEVLSRGQVADFGSFFSFNLRGLKSFST</sequence>
<keyword evidence="1" id="KW-0433">Leucine-rich repeat</keyword>
<evidence type="ECO:0008006" key="11">
    <source>
        <dbReference type="Google" id="ProtNLM"/>
    </source>
</evidence>
<dbReference type="Pfam" id="PF00931">
    <property type="entry name" value="NB-ARC"/>
    <property type="match status" value="1"/>
</dbReference>
<evidence type="ECO:0000259" key="9">
    <source>
        <dbReference type="Pfam" id="PF25019"/>
    </source>
</evidence>
<dbReference type="GO" id="GO:0005524">
    <property type="term" value="F:ATP binding"/>
    <property type="evidence" value="ECO:0007669"/>
    <property type="project" value="UniProtKB-KW"/>
</dbReference>
<keyword evidence="4" id="KW-0611">Plant defense</keyword>
<dbReference type="InterPro" id="IPR032675">
    <property type="entry name" value="LRR_dom_sf"/>
</dbReference>
<dbReference type="SUPFAM" id="SSF52540">
    <property type="entry name" value="P-loop containing nucleoside triphosphate hydrolases"/>
    <property type="match status" value="1"/>
</dbReference>
<dbReference type="Gene3D" id="3.80.10.10">
    <property type="entry name" value="Ribonuclease Inhibitor"/>
    <property type="match status" value="2"/>
</dbReference>